<proteinExistence type="predicted"/>
<evidence type="ECO:0000256" key="2">
    <source>
        <dbReference type="ARBA" id="ARBA00023163"/>
    </source>
</evidence>
<dbReference type="PANTHER" id="PTHR34580">
    <property type="match status" value="1"/>
</dbReference>
<dbReference type="Gene3D" id="1.10.10.10">
    <property type="entry name" value="Winged helix-like DNA-binding domain superfamily/Winged helix DNA-binding domain"/>
    <property type="match status" value="1"/>
</dbReference>
<dbReference type="Pfam" id="PF08279">
    <property type="entry name" value="HTH_11"/>
    <property type="match status" value="1"/>
</dbReference>
<dbReference type="PANTHER" id="PTHR34580:SF1">
    <property type="entry name" value="PROTEIN PAFC"/>
    <property type="match status" value="1"/>
</dbReference>
<name>A0A4R5AGA3_9ACTN</name>
<dbReference type="InterPro" id="IPR001034">
    <property type="entry name" value="DeoR_HTH"/>
</dbReference>
<dbReference type="InterPro" id="IPR057727">
    <property type="entry name" value="WCX_dom"/>
</dbReference>
<dbReference type="GO" id="GO:0003700">
    <property type="term" value="F:DNA-binding transcription factor activity"/>
    <property type="evidence" value="ECO:0007669"/>
    <property type="project" value="InterPro"/>
</dbReference>
<dbReference type="SUPFAM" id="SSF46785">
    <property type="entry name" value="Winged helix' DNA-binding domain"/>
    <property type="match status" value="1"/>
</dbReference>
<dbReference type="AlphaFoldDB" id="A0A4R5AGA3"/>
<dbReference type="RefSeq" id="WP_132102872.1">
    <property type="nucleotide sequence ID" value="NZ_SMLB01000009.1"/>
</dbReference>
<dbReference type="Proteomes" id="UP000295217">
    <property type="component" value="Unassembled WGS sequence"/>
</dbReference>
<evidence type="ECO:0000256" key="1">
    <source>
        <dbReference type="ARBA" id="ARBA00023015"/>
    </source>
</evidence>
<evidence type="ECO:0000313" key="4">
    <source>
        <dbReference type="EMBL" id="TDD70450.1"/>
    </source>
</evidence>
<evidence type="ECO:0000313" key="5">
    <source>
        <dbReference type="Proteomes" id="UP000295217"/>
    </source>
</evidence>
<sequence length="329" mass="35911">MRASRLMAMMLLIQQRRTLTAAEVAAELEVSVRTVYRDIAALQASGVPLWTESGPGGGIRLVEGWRTTLDGLTGDEAAALFFGGVPSAVADLGLGTVLVAAQTKVIAMLPPELRGRAARLRERFHVDAPGWFNDAAPPEALAEVSDAVWSGRRLDVSYRRSDRAVSRLLDPLGLVLKAGTWYLVAAHRQQVRTYKVGRIHAATVLPEPSWRPDGFDLAEWWASSSAEFDRSLLRYRCRIRLSAPALRRLHTAVGALAAAQARETASAPDSDGWSEVELWTEGEDVAAAQLFSLMNHVEVLEPASLRATLRSVALELAARNAPQRGRDEF</sequence>
<dbReference type="InterPro" id="IPR051534">
    <property type="entry name" value="CBASS_pafABC_assoc_protein"/>
</dbReference>
<dbReference type="PIRSF" id="PIRSF016838">
    <property type="entry name" value="PafC"/>
    <property type="match status" value="1"/>
</dbReference>
<protein>
    <submittedName>
        <fullName evidence="4">YafY family transcriptional regulator</fullName>
    </submittedName>
</protein>
<dbReference type="InterPro" id="IPR013196">
    <property type="entry name" value="HTH_11"/>
</dbReference>
<organism evidence="4 5">
    <name type="scientific">Jiangella aurantiaca</name>
    <dbReference type="NCBI Taxonomy" id="2530373"/>
    <lineage>
        <taxon>Bacteria</taxon>
        <taxon>Bacillati</taxon>
        <taxon>Actinomycetota</taxon>
        <taxon>Actinomycetes</taxon>
        <taxon>Jiangellales</taxon>
        <taxon>Jiangellaceae</taxon>
        <taxon>Jiangella</taxon>
    </lineage>
</organism>
<dbReference type="InterPro" id="IPR036390">
    <property type="entry name" value="WH_DNA-bd_sf"/>
</dbReference>
<dbReference type="InterPro" id="IPR026881">
    <property type="entry name" value="WYL_dom"/>
</dbReference>
<dbReference type="OrthoDB" id="3171994at2"/>
<feature type="domain" description="HTH deoR-type" evidence="3">
    <location>
        <begin position="2"/>
        <end position="57"/>
    </location>
</feature>
<accession>A0A4R5AGA3</accession>
<reference evidence="4 5" key="1">
    <citation type="submission" date="2019-02" db="EMBL/GenBank/DDBJ databases">
        <title>Draft genome sequences of novel Actinobacteria.</title>
        <authorList>
            <person name="Sahin N."/>
            <person name="Ay H."/>
            <person name="Saygin H."/>
        </authorList>
    </citation>
    <scope>NUCLEOTIDE SEQUENCE [LARGE SCALE GENOMIC DNA]</scope>
    <source>
        <strain evidence="4 5">8K307</strain>
    </source>
</reference>
<dbReference type="PROSITE" id="PS52050">
    <property type="entry name" value="WYL"/>
    <property type="match status" value="1"/>
</dbReference>
<dbReference type="Pfam" id="PF25583">
    <property type="entry name" value="WCX"/>
    <property type="match status" value="1"/>
</dbReference>
<keyword evidence="1" id="KW-0805">Transcription regulation</keyword>
<keyword evidence="2" id="KW-0804">Transcription</keyword>
<keyword evidence="5" id="KW-1185">Reference proteome</keyword>
<dbReference type="PROSITE" id="PS51000">
    <property type="entry name" value="HTH_DEOR_2"/>
    <property type="match status" value="1"/>
</dbReference>
<dbReference type="InterPro" id="IPR036388">
    <property type="entry name" value="WH-like_DNA-bd_sf"/>
</dbReference>
<dbReference type="InterPro" id="IPR028349">
    <property type="entry name" value="PafC-like"/>
</dbReference>
<evidence type="ECO:0000259" key="3">
    <source>
        <dbReference type="PROSITE" id="PS51000"/>
    </source>
</evidence>
<gene>
    <name evidence="4" type="ORF">E1262_09420</name>
</gene>
<dbReference type="Pfam" id="PF13280">
    <property type="entry name" value="WYL"/>
    <property type="match status" value="1"/>
</dbReference>
<dbReference type="EMBL" id="SMLB01000009">
    <property type="protein sequence ID" value="TDD70450.1"/>
    <property type="molecule type" value="Genomic_DNA"/>
</dbReference>
<comment type="caution">
    <text evidence="4">The sequence shown here is derived from an EMBL/GenBank/DDBJ whole genome shotgun (WGS) entry which is preliminary data.</text>
</comment>